<proteinExistence type="predicted"/>
<dbReference type="Proteomes" id="UP000325313">
    <property type="component" value="Unassembled WGS sequence"/>
</dbReference>
<gene>
    <name evidence="1" type="ORF">PGT21_030060</name>
    <name evidence="2" type="ORF">PGTUg99_018137</name>
</gene>
<comment type="caution">
    <text evidence="2">The sequence shown here is derived from an EMBL/GenBank/DDBJ whole genome shotgun (WGS) entry which is preliminary data.</text>
</comment>
<dbReference type="EMBL" id="VDEP01000305">
    <property type="protein sequence ID" value="KAA1109214.1"/>
    <property type="molecule type" value="Genomic_DNA"/>
</dbReference>
<dbReference type="AlphaFoldDB" id="A0A5B0Q8D9"/>
<evidence type="ECO:0000313" key="4">
    <source>
        <dbReference type="Proteomes" id="UP000325313"/>
    </source>
</evidence>
<evidence type="ECO:0000313" key="2">
    <source>
        <dbReference type="EMBL" id="KAA1109214.1"/>
    </source>
</evidence>
<reference evidence="3 4" key="1">
    <citation type="submission" date="2019-05" db="EMBL/GenBank/DDBJ databases">
        <title>Emergence of the Ug99 lineage of the wheat stem rust pathogen through somatic hybridization.</title>
        <authorList>
            <person name="Li F."/>
            <person name="Upadhyaya N.M."/>
            <person name="Sperschneider J."/>
            <person name="Matny O."/>
            <person name="Nguyen-Phuc H."/>
            <person name="Mago R."/>
            <person name="Raley C."/>
            <person name="Miller M.E."/>
            <person name="Silverstein K.A.T."/>
            <person name="Henningsen E."/>
            <person name="Hirsch C.D."/>
            <person name="Visser B."/>
            <person name="Pretorius Z.A."/>
            <person name="Steffenson B.J."/>
            <person name="Schwessinger B."/>
            <person name="Dodds P.N."/>
            <person name="Figueroa M."/>
        </authorList>
    </citation>
    <scope>NUCLEOTIDE SEQUENCE [LARGE SCALE GENOMIC DNA]</scope>
    <source>
        <strain evidence="1">21-0</strain>
        <strain evidence="2 4">Ug99</strain>
    </source>
</reference>
<organism evidence="2 4">
    <name type="scientific">Puccinia graminis f. sp. tritici</name>
    <dbReference type="NCBI Taxonomy" id="56615"/>
    <lineage>
        <taxon>Eukaryota</taxon>
        <taxon>Fungi</taxon>
        <taxon>Dikarya</taxon>
        <taxon>Basidiomycota</taxon>
        <taxon>Pucciniomycotina</taxon>
        <taxon>Pucciniomycetes</taxon>
        <taxon>Pucciniales</taxon>
        <taxon>Pucciniaceae</taxon>
        <taxon>Puccinia</taxon>
    </lineage>
</organism>
<dbReference type="Proteomes" id="UP000324748">
    <property type="component" value="Unassembled WGS sequence"/>
</dbReference>
<protein>
    <submittedName>
        <fullName evidence="2">Uncharacterized protein</fullName>
    </submittedName>
</protein>
<name>A0A5B0Q8D9_PUCGR</name>
<keyword evidence="3" id="KW-1185">Reference proteome</keyword>
<evidence type="ECO:0000313" key="1">
    <source>
        <dbReference type="EMBL" id="KAA1106162.1"/>
    </source>
</evidence>
<accession>A0A5B0Q8D9</accession>
<sequence>MAHDHPVHLGIQGAALGVSYSVAVLSFSPHPSGAAGPRQKRGGSDSRLFVTNQRREHFPRPLAWLPYSEGYEVWPSEMLAASL</sequence>
<dbReference type="EMBL" id="VSWC01000040">
    <property type="protein sequence ID" value="KAA1106162.1"/>
    <property type="molecule type" value="Genomic_DNA"/>
</dbReference>
<evidence type="ECO:0000313" key="3">
    <source>
        <dbReference type="Proteomes" id="UP000324748"/>
    </source>
</evidence>